<keyword evidence="10" id="KW-1185">Reference proteome</keyword>
<evidence type="ECO:0000256" key="4">
    <source>
        <dbReference type="ARBA" id="ARBA00023180"/>
    </source>
</evidence>
<proteinExistence type="inferred from homology"/>
<dbReference type="GO" id="GO:0008061">
    <property type="term" value="F:chitin binding"/>
    <property type="evidence" value="ECO:0007669"/>
    <property type="project" value="InterPro"/>
</dbReference>
<feature type="transmembrane region" description="Helical" evidence="7">
    <location>
        <begin position="382"/>
        <end position="406"/>
    </location>
</feature>
<dbReference type="InterPro" id="IPR001579">
    <property type="entry name" value="Glyco_hydro_18_chit_AS"/>
</dbReference>
<dbReference type="GO" id="GO:0005576">
    <property type="term" value="C:extracellular region"/>
    <property type="evidence" value="ECO:0007669"/>
    <property type="project" value="TreeGrafter"/>
</dbReference>
<dbReference type="SUPFAM" id="SSF54556">
    <property type="entry name" value="Chitinase insertion domain"/>
    <property type="match status" value="1"/>
</dbReference>
<evidence type="ECO:0000256" key="1">
    <source>
        <dbReference type="ARBA" id="ARBA00008682"/>
    </source>
</evidence>
<protein>
    <recommendedName>
        <fullName evidence="8">GH18 domain-containing protein</fullName>
    </recommendedName>
</protein>
<accession>A0A4S4E0J8</accession>
<dbReference type="InterPro" id="IPR029070">
    <property type="entry name" value="Chitinase_insertion_sf"/>
</dbReference>
<keyword evidence="4" id="KW-0325">Glycoprotein</keyword>
<evidence type="ECO:0000313" key="9">
    <source>
        <dbReference type="EMBL" id="THG08725.1"/>
    </source>
</evidence>
<comment type="caution">
    <text evidence="9">The sequence shown here is derived from an EMBL/GenBank/DDBJ whole genome shotgun (WGS) entry which is preliminary data.</text>
</comment>
<keyword evidence="7" id="KW-0472">Membrane</keyword>
<dbReference type="PANTHER" id="PTHR11177">
    <property type="entry name" value="CHITINASE"/>
    <property type="match status" value="1"/>
</dbReference>
<keyword evidence="5 6" id="KW-0326">Glycosidase</keyword>
<keyword evidence="7" id="KW-1133">Transmembrane helix</keyword>
<feature type="domain" description="GH18" evidence="8">
    <location>
        <begin position="34"/>
        <end position="377"/>
    </location>
</feature>
<dbReference type="Gene3D" id="3.10.50.10">
    <property type="match status" value="1"/>
</dbReference>
<gene>
    <name evidence="9" type="ORF">TEA_017388</name>
</gene>
<sequence length="412" mass="45541">MDCDSISPAIPATKSLGYLSPNPYPFYPFPVPRGIKAAYWPSGNGFPASSIDTSYFTHIYYAFLLPEPATYKLNITTFDQEKLPEFMGALRARNPPIKTLLSIGGGGNDPIVFSNMASNESTRAIFINSTIEVARKYGFDGVDLDWEFPENHTDMFHLALLYKQWRKTLKREAKAIKKTRLLLTSAVYYATKITLLGKARTYPGNTIRKYVDWVSPMCFDYHGSWERVTGEHSALDDPNSKISTTFGIQSWIEVGVPPKKLVMGLPLYGRTWTLQDPKVNGIGAPAVVPGPGGGVLVYSQILDFNTQNNATVKFDKQSSCFYSYAGGSWVGYDDVGSVKLKVRFALARSLGGYFFWALGQDKDWTISREAPKKELCCSTSGFLAAGVLCAGFGLWAGLVYLWSVLLNSSALS</sequence>
<keyword evidence="3 6" id="KW-0378">Hydrolase</keyword>
<name>A0A4S4E0J8_CAMSN</name>
<dbReference type="PROSITE" id="PS01095">
    <property type="entry name" value="GH18_1"/>
    <property type="match status" value="1"/>
</dbReference>
<dbReference type="PANTHER" id="PTHR11177:SF317">
    <property type="entry name" value="CHITINASE 12-RELATED"/>
    <property type="match status" value="1"/>
</dbReference>
<dbReference type="InterPro" id="IPR011583">
    <property type="entry name" value="Chitinase_II/V-like_cat"/>
</dbReference>
<evidence type="ECO:0000256" key="7">
    <source>
        <dbReference type="SAM" id="Phobius"/>
    </source>
</evidence>
<dbReference type="InterPro" id="IPR050314">
    <property type="entry name" value="Glycosyl_Hydrlase_18"/>
</dbReference>
<keyword evidence="2" id="KW-0732">Signal</keyword>
<dbReference type="AlphaFoldDB" id="A0A4S4E0J8"/>
<keyword evidence="7" id="KW-0812">Transmembrane</keyword>
<dbReference type="FunFam" id="3.10.50.10:FF:000003">
    <property type="entry name" value="Class V chitinase CHIT5b"/>
    <property type="match status" value="1"/>
</dbReference>
<dbReference type="STRING" id="542762.A0A4S4E0J8"/>
<dbReference type="InterPro" id="IPR001223">
    <property type="entry name" value="Glyco_hydro18_cat"/>
</dbReference>
<dbReference type="EMBL" id="SDRB02009111">
    <property type="protein sequence ID" value="THG08725.1"/>
    <property type="molecule type" value="Genomic_DNA"/>
</dbReference>
<dbReference type="Gene3D" id="3.20.20.80">
    <property type="entry name" value="Glycosidases"/>
    <property type="match status" value="1"/>
</dbReference>
<evidence type="ECO:0000256" key="5">
    <source>
        <dbReference type="ARBA" id="ARBA00023295"/>
    </source>
</evidence>
<dbReference type="PROSITE" id="PS51910">
    <property type="entry name" value="GH18_2"/>
    <property type="match status" value="1"/>
</dbReference>
<evidence type="ECO:0000313" key="10">
    <source>
        <dbReference type="Proteomes" id="UP000306102"/>
    </source>
</evidence>
<dbReference type="GO" id="GO:0005975">
    <property type="term" value="P:carbohydrate metabolic process"/>
    <property type="evidence" value="ECO:0007669"/>
    <property type="project" value="InterPro"/>
</dbReference>
<organism evidence="9 10">
    <name type="scientific">Camellia sinensis var. sinensis</name>
    <name type="common">China tea</name>
    <dbReference type="NCBI Taxonomy" id="542762"/>
    <lineage>
        <taxon>Eukaryota</taxon>
        <taxon>Viridiplantae</taxon>
        <taxon>Streptophyta</taxon>
        <taxon>Embryophyta</taxon>
        <taxon>Tracheophyta</taxon>
        <taxon>Spermatophyta</taxon>
        <taxon>Magnoliopsida</taxon>
        <taxon>eudicotyledons</taxon>
        <taxon>Gunneridae</taxon>
        <taxon>Pentapetalae</taxon>
        <taxon>asterids</taxon>
        <taxon>Ericales</taxon>
        <taxon>Theaceae</taxon>
        <taxon>Camellia</taxon>
    </lineage>
</organism>
<dbReference type="Proteomes" id="UP000306102">
    <property type="component" value="Unassembled WGS sequence"/>
</dbReference>
<dbReference type="SMART" id="SM00636">
    <property type="entry name" value="Glyco_18"/>
    <property type="match status" value="1"/>
</dbReference>
<dbReference type="GO" id="GO:0006032">
    <property type="term" value="P:chitin catabolic process"/>
    <property type="evidence" value="ECO:0007669"/>
    <property type="project" value="TreeGrafter"/>
</dbReference>
<dbReference type="SUPFAM" id="SSF51445">
    <property type="entry name" value="(Trans)glycosidases"/>
    <property type="match status" value="1"/>
</dbReference>
<dbReference type="GO" id="GO:0004568">
    <property type="term" value="F:chitinase activity"/>
    <property type="evidence" value="ECO:0007669"/>
    <property type="project" value="TreeGrafter"/>
</dbReference>
<dbReference type="Pfam" id="PF00704">
    <property type="entry name" value="Glyco_hydro_18"/>
    <property type="match status" value="1"/>
</dbReference>
<evidence type="ECO:0000256" key="2">
    <source>
        <dbReference type="ARBA" id="ARBA00022729"/>
    </source>
</evidence>
<evidence type="ECO:0000259" key="8">
    <source>
        <dbReference type="PROSITE" id="PS51910"/>
    </source>
</evidence>
<dbReference type="CDD" id="cd02879">
    <property type="entry name" value="GH18_plant_chitinase_class_V"/>
    <property type="match status" value="1"/>
</dbReference>
<reference evidence="9 10" key="1">
    <citation type="journal article" date="2018" name="Proc. Natl. Acad. Sci. U.S.A.">
        <title>Draft genome sequence of Camellia sinensis var. sinensis provides insights into the evolution of the tea genome and tea quality.</title>
        <authorList>
            <person name="Wei C."/>
            <person name="Yang H."/>
            <person name="Wang S."/>
            <person name="Zhao J."/>
            <person name="Liu C."/>
            <person name="Gao L."/>
            <person name="Xia E."/>
            <person name="Lu Y."/>
            <person name="Tai Y."/>
            <person name="She G."/>
            <person name="Sun J."/>
            <person name="Cao H."/>
            <person name="Tong W."/>
            <person name="Gao Q."/>
            <person name="Li Y."/>
            <person name="Deng W."/>
            <person name="Jiang X."/>
            <person name="Wang W."/>
            <person name="Chen Q."/>
            <person name="Zhang S."/>
            <person name="Li H."/>
            <person name="Wu J."/>
            <person name="Wang P."/>
            <person name="Li P."/>
            <person name="Shi C."/>
            <person name="Zheng F."/>
            <person name="Jian J."/>
            <person name="Huang B."/>
            <person name="Shan D."/>
            <person name="Shi M."/>
            <person name="Fang C."/>
            <person name="Yue Y."/>
            <person name="Li F."/>
            <person name="Li D."/>
            <person name="Wei S."/>
            <person name="Han B."/>
            <person name="Jiang C."/>
            <person name="Yin Y."/>
            <person name="Xia T."/>
            <person name="Zhang Z."/>
            <person name="Bennetzen J.L."/>
            <person name="Zhao S."/>
            <person name="Wan X."/>
        </authorList>
    </citation>
    <scope>NUCLEOTIDE SEQUENCE [LARGE SCALE GENOMIC DNA]</scope>
    <source>
        <strain evidence="10">cv. Shuchazao</strain>
        <tissue evidence="9">Leaf</tissue>
    </source>
</reference>
<evidence type="ECO:0000256" key="6">
    <source>
        <dbReference type="RuleBase" id="RU000489"/>
    </source>
</evidence>
<evidence type="ECO:0000256" key="3">
    <source>
        <dbReference type="ARBA" id="ARBA00022801"/>
    </source>
</evidence>
<comment type="similarity">
    <text evidence="1">Belongs to the glycosyl hydrolase 18 family. Chitinase class V subfamily.</text>
</comment>
<dbReference type="InterPro" id="IPR017853">
    <property type="entry name" value="GH"/>
</dbReference>